<sequence>MLLDREHLSYVLDRAVEVLSREPVMLRLDFTQVLVVGDTHGDYISTRKALEYARDRGLPVVFLGDYVDRGPQQIENITAVLEAKLENPSRVYLLRGNHETPSMNMYYGFYDTVTLTLGREWYSRFIECFKHMPYVASLRKRVVMLHGGLPQGVKALEDLEKASKGVEEPEDGLTLQIMWNDPSEYVDGFAPSPRGGEARLFGGDVLSSFMKNNNLCLMIRAHEPKPEGYELLFNGLILTVFSCRYYGIKPKAALVEDCGKIKLIDLG</sequence>
<dbReference type="InterPro" id="IPR050341">
    <property type="entry name" value="PP1_catalytic_subunit"/>
</dbReference>
<evidence type="ECO:0000313" key="3">
    <source>
        <dbReference type="Proteomes" id="UP000608579"/>
    </source>
</evidence>
<comment type="caution">
    <text evidence="2">The sequence shown here is derived from an EMBL/GenBank/DDBJ whole genome shotgun (WGS) entry which is preliminary data.</text>
</comment>
<reference evidence="2" key="1">
    <citation type="journal article" date="2020" name="ISME J.">
        <title>Gammaproteobacteria mediating utilization of methyl-, sulfur- and petroleum organic compounds in deep ocean hydrothermal plumes.</title>
        <authorList>
            <person name="Zhou Z."/>
            <person name="Liu Y."/>
            <person name="Pan J."/>
            <person name="Cron B.R."/>
            <person name="Toner B.M."/>
            <person name="Anantharaman K."/>
            <person name="Breier J.A."/>
            <person name="Dick G.J."/>
            <person name="Li M."/>
        </authorList>
    </citation>
    <scope>NUCLEOTIDE SEQUENCE</scope>
    <source>
        <strain evidence="2">SZUA-1515</strain>
    </source>
</reference>
<dbReference type="SUPFAM" id="SSF56300">
    <property type="entry name" value="Metallo-dependent phosphatases"/>
    <property type="match status" value="1"/>
</dbReference>
<dbReference type="Pfam" id="PF00149">
    <property type="entry name" value="Metallophos"/>
    <property type="match status" value="1"/>
</dbReference>
<dbReference type="InterPro" id="IPR029052">
    <property type="entry name" value="Metallo-depent_PP-like"/>
</dbReference>
<organism evidence="2 3">
    <name type="scientific">Caldiarchaeum subterraneum</name>
    <dbReference type="NCBI Taxonomy" id="311458"/>
    <lineage>
        <taxon>Archaea</taxon>
        <taxon>Nitrososphaerota</taxon>
        <taxon>Candidatus Caldarchaeales</taxon>
        <taxon>Candidatus Caldarchaeaceae</taxon>
        <taxon>Candidatus Caldarchaeum</taxon>
    </lineage>
</organism>
<dbReference type="AlphaFoldDB" id="A0A832ZV27"/>
<dbReference type="GO" id="GO:0004722">
    <property type="term" value="F:protein serine/threonine phosphatase activity"/>
    <property type="evidence" value="ECO:0007669"/>
    <property type="project" value="TreeGrafter"/>
</dbReference>
<dbReference type="EMBL" id="DQVM01000042">
    <property type="protein sequence ID" value="HIQ29381.1"/>
    <property type="molecule type" value="Genomic_DNA"/>
</dbReference>
<dbReference type="CDD" id="cd00144">
    <property type="entry name" value="MPP_PPP_family"/>
    <property type="match status" value="1"/>
</dbReference>
<dbReference type="PANTHER" id="PTHR11668">
    <property type="entry name" value="SERINE/THREONINE PROTEIN PHOSPHATASE"/>
    <property type="match status" value="1"/>
</dbReference>
<dbReference type="SMART" id="SM00156">
    <property type="entry name" value="PP2Ac"/>
    <property type="match status" value="1"/>
</dbReference>
<dbReference type="PROSITE" id="PS00125">
    <property type="entry name" value="SER_THR_PHOSPHATASE"/>
    <property type="match status" value="1"/>
</dbReference>
<dbReference type="GO" id="GO:0005737">
    <property type="term" value="C:cytoplasm"/>
    <property type="evidence" value="ECO:0007669"/>
    <property type="project" value="TreeGrafter"/>
</dbReference>
<dbReference type="InterPro" id="IPR004843">
    <property type="entry name" value="Calcineurin-like_PHP"/>
</dbReference>
<feature type="domain" description="Serine/threonine specific protein phosphatases" evidence="1">
    <location>
        <begin position="94"/>
        <end position="99"/>
    </location>
</feature>
<dbReference type="Gene3D" id="3.60.21.10">
    <property type="match status" value="1"/>
</dbReference>
<evidence type="ECO:0000259" key="1">
    <source>
        <dbReference type="PROSITE" id="PS00125"/>
    </source>
</evidence>
<proteinExistence type="predicted"/>
<name>A0A832ZV27_CALS0</name>
<dbReference type="PANTHER" id="PTHR11668:SF496">
    <property type="entry name" value="SERINE_THREONINE-PROTEIN PHOSPHATASE"/>
    <property type="match status" value="1"/>
</dbReference>
<dbReference type="Proteomes" id="UP000608579">
    <property type="component" value="Unassembled WGS sequence"/>
</dbReference>
<protein>
    <submittedName>
        <fullName evidence="2">Serine/threonine protein phosphatase</fullName>
    </submittedName>
</protein>
<evidence type="ECO:0000313" key="2">
    <source>
        <dbReference type="EMBL" id="HIQ29381.1"/>
    </source>
</evidence>
<gene>
    <name evidence="2" type="ORF">EYH45_02325</name>
</gene>
<accession>A0A832ZV27</accession>
<dbReference type="PRINTS" id="PR00114">
    <property type="entry name" value="STPHPHTASE"/>
</dbReference>
<dbReference type="InterPro" id="IPR006186">
    <property type="entry name" value="Ser/Thr-sp_prot-phosphatase"/>
</dbReference>